<dbReference type="Proteomes" id="UP001206925">
    <property type="component" value="Unassembled WGS sequence"/>
</dbReference>
<protein>
    <submittedName>
        <fullName evidence="1">Uncharacterized protein</fullName>
    </submittedName>
</protein>
<reference evidence="1" key="1">
    <citation type="submission" date="2022-06" db="EMBL/GenBank/DDBJ databases">
        <title>Uncovering the hologenomic basis of an extraordinary plant invasion.</title>
        <authorList>
            <person name="Bieker V.C."/>
            <person name="Martin M.D."/>
            <person name="Gilbert T."/>
            <person name="Hodgins K."/>
            <person name="Battlay P."/>
            <person name="Petersen B."/>
            <person name="Wilson J."/>
        </authorList>
    </citation>
    <scope>NUCLEOTIDE SEQUENCE</scope>
    <source>
        <strain evidence="1">AA19_3_7</strain>
        <tissue evidence="1">Leaf</tissue>
    </source>
</reference>
<dbReference type="EMBL" id="JAMZMK010006875">
    <property type="protein sequence ID" value="KAI7746913.1"/>
    <property type="molecule type" value="Genomic_DNA"/>
</dbReference>
<sequence>MLTGGIDIGPKAFGQKSNRLLITQHCKGNTCGNHVWAPINKFGMSIEYLFEKYLDLEVNDQDIGEIEKHGGRNYASTDLAALRYHLNEKIKQNYNDVRQLIDESNF</sequence>
<comment type="caution">
    <text evidence="1">The sequence shown here is derived from an EMBL/GenBank/DDBJ whole genome shotgun (WGS) entry which is preliminary data.</text>
</comment>
<dbReference type="AlphaFoldDB" id="A0AAD5CRE9"/>
<evidence type="ECO:0000313" key="2">
    <source>
        <dbReference type="Proteomes" id="UP001206925"/>
    </source>
</evidence>
<organism evidence="1 2">
    <name type="scientific">Ambrosia artemisiifolia</name>
    <name type="common">Common ragweed</name>
    <dbReference type="NCBI Taxonomy" id="4212"/>
    <lineage>
        <taxon>Eukaryota</taxon>
        <taxon>Viridiplantae</taxon>
        <taxon>Streptophyta</taxon>
        <taxon>Embryophyta</taxon>
        <taxon>Tracheophyta</taxon>
        <taxon>Spermatophyta</taxon>
        <taxon>Magnoliopsida</taxon>
        <taxon>eudicotyledons</taxon>
        <taxon>Gunneridae</taxon>
        <taxon>Pentapetalae</taxon>
        <taxon>asterids</taxon>
        <taxon>campanulids</taxon>
        <taxon>Asterales</taxon>
        <taxon>Asteraceae</taxon>
        <taxon>Asteroideae</taxon>
        <taxon>Heliantheae alliance</taxon>
        <taxon>Heliantheae</taxon>
        <taxon>Ambrosia</taxon>
    </lineage>
</organism>
<keyword evidence="2" id="KW-1185">Reference proteome</keyword>
<evidence type="ECO:0000313" key="1">
    <source>
        <dbReference type="EMBL" id="KAI7746913.1"/>
    </source>
</evidence>
<feature type="non-terminal residue" evidence="1">
    <location>
        <position position="106"/>
    </location>
</feature>
<accession>A0AAD5CRE9</accession>
<name>A0AAD5CRE9_AMBAR</name>
<gene>
    <name evidence="1" type="ORF">M8C21_008505</name>
</gene>
<proteinExistence type="predicted"/>